<dbReference type="Proteomes" id="UP000789901">
    <property type="component" value="Unassembled WGS sequence"/>
</dbReference>
<feature type="non-terminal residue" evidence="1">
    <location>
        <position position="66"/>
    </location>
</feature>
<sequence>MSINEPSSFQLPEITNSLVKRKAEKGKWQCGKPSIIEAHLVLHYKGQVLDDIRKKWLIEVAKRGEK</sequence>
<accession>A0ABN7WCM1</accession>
<gene>
    <name evidence="1" type="ORF">GMARGA_LOCUS29399</name>
</gene>
<reference evidence="1 2" key="1">
    <citation type="submission" date="2021-06" db="EMBL/GenBank/DDBJ databases">
        <authorList>
            <person name="Kallberg Y."/>
            <person name="Tangrot J."/>
            <person name="Rosling A."/>
        </authorList>
    </citation>
    <scope>NUCLEOTIDE SEQUENCE [LARGE SCALE GENOMIC DNA]</scope>
    <source>
        <strain evidence="1 2">120-4 pot B 10/14</strain>
    </source>
</reference>
<keyword evidence="2" id="KW-1185">Reference proteome</keyword>
<name>A0ABN7WCM1_GIGMA</name>
<proteinExistence type="predicted"/>
<organism evidence="1 2">
    <name type="scientific">Gigaspora margarita</name>
    <dbReference type="NCBI Taxonomy" id="4874"/>
    <lineage>
        <taxon>Eukaryota</taxon>
        <taxon>Fungi</taxon>
        <taxon>Fungi incertae sedis</taxon>
        <taxon>Mucoromycota</taxon>
        <taxon>Glomeromycotina</taxon>
        <taxon>Glomeromycetes</taxon>
        <taxon>Diversisporales</taxon>
        <taxon>Gigasporaceae</taxon>
        <taxon>Gigaspora</taxon>
    </lineage>
</organism>
<evidence type="ECO:0000313" key="2">
    <source>
        <dbReference type="Proteomes" id="UP000789901"/>
    </source>
</evidence>
<comment type="caution">
    <text evidence="1">The sequence shown here is derived from an EMBL/GenBank/DDBJ whole genome shotgun (WGS) entry which is preliminary data.</text>
</comment>
<evidence type="ECO:0000313" key="1">
    <source>
        <dbReference type="EMBL" id="CAG8827415.1"/>
    </source>
</evidence>
<protein>
    <submittedName>
        <fullName evidence="1">1666_t:CDS:1</fullName>
    </submittedName>
</protein>
<dbReference type="EMBL" id="CAJVQB010039477">
    <property type="protein sequence ID" value="CAG8827415.1"/>
    <property type="molecule type" value="Genomic_DNA"/>
</dbReference>